<keyword evidence="4" id="KW-0804">Transcription</keyword>
<organism evidence="6 7">
    <name type="scientific">Pelomonas baiyunensis</name>
    <dbReference type="NCBI Taxonomy" id="3299026"/>
    <lineage>
        <taxon>Bacteria</taxon>
        <taxon>Pseudomonadati</taxon>
        <taxon>Pseudomonadota</taxon>
        <taxon>Betaproteobacteria</taxon>
        <taxon>Burkholderiales</taxon>
        <taxon>Sphaerotilaceae</taxon>
        <taxon>Roseateles</taxon>
    </lineage>
</organism>
<dbReference type="InterPro" id="IPR053812">
    <property type="entry name" value="HTH_Sigma70_ECF-like"/>
</dbReference>
<name>A0ABW7GUG8_9BURK</name>
<dbReference type="Proteomes" id="UP001606303">
    <property type="component" value="Unassembled WGS sequence"/>
</dbReference>
<dbReference type="NCBIfam" id="TIGR02937">
    <property type="entry name" value="sigma70-ECF"/>
    <property type="match status" value="1"/>
</dbReference>
<dbReference type="InterPro" id="IPR036388">
    <property type="entry name" value="WH-like_DNA-bd_sf"/>
</dbReference>
<dbReference type="InterPro" id="IPR013325">
    <property type="entry name" value="RNA_pol_sigma_r2"/>
</dbReference>
<evidence type="ECO:0000259" key="5">
    <source>
        <dbReference type="Pfam" id="PF07638"/>
    </source>
</evidence>
<dbReference type="RefSeq" id="WP_394381352.1">
    <property type="nucleotide sequence ID" value="NZ_JBIGIB010000001.1"/>
</dbReference>
<dbReference type="InterPro" id="IPR039425">
    <property type="entry name" value="RNA_pol_sigma-70-like"/>
</dbReference>
<dbReference type="NCBIfam" id="TIGR02999">
    <property type="entry name" value="Sig-70_X6"/>
    <property type="match status" value="1"/>
</dbReference>
<comment type="similarity">
    <text evidence="1">Belongs to the sigma-70 factor family. ECF subfamily.</text>
</comment>
<evidence type="ECO:0000256" key="2">
    <source>
        <dbReference type="ARBA" id="ARBA00023015"/>
    </source>
</evidence>
<reference evidence="6 7" key="1">
    <citation type="submission" date="2024-08" db="EMBL/GenBank/DDBJ databases">
        <authorList>
            <person name="Lu H."/>
        </authorList>
    </citation>
    <scope>NUCLEOTIDE SEQUENCE [LARGE SCALE GENOMIC DNA]</scope>
    <source>
        <strain evidence="6 7">BYS87W</strain>
    </source>
</reference>
<dbReference type="Gene3D" id="1.10.10.10">
    <property type="entry name" value="Winged helix-like DNA-binding domain superfamily/Winged helix DNA-binding domain"/>
    <property type="match status" value="1"/>
</dbReference>
<evidence type="ECO:0000313" key="6">
    <source>
        <dbReference type="EMBL" id="MFG6465628.1"/>
    </source>
</evidence>
<gene>
    <name evidence="6" type="ORF">ACG01O_03290</name>
</gene>
<evidence type="ECO:0000256" key="4">
    <source>
        <dbReference type="ARBA" id="ARBA00023163"/>
    </source>
</evidence>
<keyword evidence="3" id="KW-0731">Sigma factor</keyword>
<dbReference type="SUPFAM" id="SSF88946">
    <property type="entry name" value="Sigma2 domain of RNA polymerase sigma factors"/>
    <property type="match status" value="1"/>
</dbReference>
<proteinExistence type="inferred from homology"/>
<dbReference type="InterPro" id="IPR014284">
    <property type="entry name" value="RNA_pol_sigma-70_dom"/>
</dbReference>
<dbReference type="PANTHER" id="PTHR43133:SF39">
    <property type="entry name" value="SIMILAR TO RNA POLYMERASE SIGMA-E FACTOR"/>
    <property type="match status" value="1"/>
</dbReference>
<feature type="domain" description="RNA polymerase sigma-70 ECF-like HTH" evidence="5">
    <location>
        <begin position="1"/>
        <end position="184"/>
    </location>
</feature>
<sequence>MTALTALLQAAREGDAAAAEAVWPHVYPELRRIAHARLRGPGAPSLATEELLHEGFLRLAQAPHAPLADRHHFYALVSRTMRHIVIDHLRRRQAQARGGGWQALGWDTAAVDAAMPEADDTRLLALDAALDALAALEPQLAQVVELRFFGGYTEAEAANALALSERTLRRLWAKARAFLLVQLDDRAD</sequence>
<dbReference type="SUPFAM" id="SSF88659">
    <property type="entry name" value="Sigma3 and sigma4 domains of RNA polymerase sigma factors"/>
    <property type="match status" value="1"/>
</dbReference>
<dbReference type="InterPro" id="IPR013324">
    <property type="entry name" value="RNA_pol_sigma_r3/r4-like"/>
</dbReference>
<dbReference type="Pfam" id="PF07638">
    <property type="entry name" value="Sigma70_ECF"/>
    <property type="match status" value="1"/>
</dbReference>
<keyword evidence="7" id="KW-1185">Reference proteome</keyword>
<evidence type="ECO:0000256" key="3">
    <source>
        <dbReference type="ARBA" id="ARBA00023082"/>
    </source>
</evidence>
<accession>A0ABW7GUG8</accession>
<protein>
    <submittedName>
        <fullName evidence="6">ECF-type sigma factor</fullName>
    </submittedName>
</protein>
<dbReference type="PANTHER" id="PTHR43133">
    <property type="entry name" value="RNA POLYMERASE ECF-TYPE SIGMA FACTO"/>
    <property type="match status" value="1"/>
</dbReference>
<dbReference type="InterPro" id="IPR011517">
    <property type="entry name" value="RNA_pol_sigma70_ECF-like"/>
</dbReference>
<evidence type="ECO:0000313" key="7">
    <source>
        <dbReference type="Proteomes" id="UP001606303"/>
    </source>
</evidence>
<comment type="caution">
    <text evidence="6">The sequence shown here is derived from an EMBL/GenBank/DDBJ whole genome shotgun (WGS) entry which is preliminary data.</text>
</comment>
<keyword evidence="2" id="KW-0805">Transcription regulation</keyword>
<evidence type="ECO:0000256" key="1">
    <source>
        <dbReference type="ARBA" id="ARBA00010641"/>
    </source>
</evidence>
<dbReference type="EMBL" id="JBIGIB010000001">
    <property type="protein sequence ID" value="MFG6465628.1"/>
    <property type="molecule type" value="Genomic_DNA"/>
</dbReference>
<dbReference type="Gene3D" id="1.10.1740.10">
    <property type="match status" value="1"/>
</dbReference>